<protein>
    <submittedName>
        <fullName evidence="2">THAP-type domain-containing protein</fullName>
    </submittedName>
</protein>
<accession>A0A0K0FPX0</accession>
<sequence>MKILNNYCVVFDRKQREEQDEPEVDETNTILKDFSLDSENADFNSQRWSFSSMKRINDDKDDSDDVSLYKNSNISLKCFVSELIDAKNLNLLMELRNKFQFYILVAIYYGIGKPPVELMRKIFKKVLKSLTYLKRIPLSLSKEKFTIMFKAHTYGCSLCLTSFTSILSRPVYPSANGCTLRTRNSIIDDVNYVISNKHMIDSHHKHKKKFTTIFRKYCVSLYNNSGLVPFSVGREFSQRSE</sequence>
<name>A0A0K0FPX0_STRVS</name>
<dbReference type="Proteomes" id="UP000035680">
    <property type="component" value="Unassembled WGS sequence"/>
</dbReference>
<dbReference type="WBParaSite" id="SVE_1126800.1">
    <property type="protein sequence ID" value="SVE_1126800.1"/>
    <property type="gene ID" value="SVE_1126800"/>
</dbReference>
<evidence type="ECO:0000313" key="2">
    <source>
        <dbReference type="WBParaSite" id="SVE_1126800.1"/>
    </source>
</evidence>
<evidence type="ECO:0000313" key="1">
    <source>
        <dbReference type="Proteomes" id="UP000035680"/>
    </source>
</evidence>
<keyword evidence="1" id="KW-1185">Reference proteome</keyword>
<organism evidence="1 2">
    <name type="scientific">Strongyloides venezuelensis</name>
    <name type="common">Threadworm</name>
    <dbReference type="NCBI Taxonomy" id="75913"/>
    <lineage>
        <taxon>Eukaryota</taxon>
        <taxon>Metazoa</taxon>
        <taxon>Ecdysozoa</taxon>
        <taxon>Nematoda</taxon>
        <taxon>Chromadorea</taxon>
        <taxon>Rhabditida</taxon>
        <taxon>Tylenchina</taxon>
        <taxon>Panagrolaimomorpha</taxon>
        <taxon>Strongyloidoidea</taxon>
        <taxon>Strongyloididae</taxon>
        <taxon>Strongyloides</taxon>
    </lineage>
</organism>
<proteinExistence type="predicted"/>
<reference evidence="2" key="2">
    <citation type="submission" date="2015-08" db="UniProtKB">
        <authorList>
            <consortium name="WormBaseParasite"/>
        </authorList>
    </citation>
    <scope>IDENTIFICATION</scope>
</reference>
<dbReference type="AlphaFoldDB" id="A0A0K0FPX0"/>
<reference evidence="1" key="1">
    <citation type="submission" date="2014-07" db="EMBL/GenBank/DDBJ databases">
        <authorList>
            <person name="Martin A.A"/>
            <person name="De Silva N."/>
        </authorList>
    </citation>
    <scope>NUCLEOTIDE SEQUENCE</scope>
</reference>